<protein>
    <submittedName>
        <fullName evidence="3">Transmembrane protein, putative</fullName>
    </submittedName>
</protein>
<dbReference type="Proteomes" id="UP000009168">
    <property type="component" value="Unassembled WGS sequence"/>
</dbReference>
<sequence length="187" mass="21117">MNINNNRLTISFFIFLLAINIIYCRDDIRILGSKRGSSISSRSRSSSTSRGGSTNNSGQGANNSTISTGGSISNKDLIIIIVIPIAVVVFVIFLICLCRRIRLAKQKVVANNIQFTNQQDMNKQMQACNPIQQEPNNQQQQVFYYPNQYGVNQQQLQVNQNISYQQTNQEQSYLYFQQPAIQQASIL</sequence>
<dbReference type="HOGENOM" id="CLU_1450422_0_0_1"/>
<name>Q23F67_TETTS</name>
<organism evidence="3 4">
    <name type="scientific">Tetrahymena thermophila (strain SB210)</name>
    <dbReference type="NCBI Taxonomy" id="312017"/>
    <lineage>
        <taxon>Eukaryota</taxon>
        <taxon>Sar</taxon>
        <taxon>Alveolata</taxon>
        <taxon>Ciliophora</taxon>
        <taxon>Intramacronucleata</taxon>
        <taxon>Oligohymenophorea</taxon>
        <taxon>Hymenostomatida</taxon>
        <taxon>Tetrahymenina</taxon>
        <taxon>Tetrahymenidae</taxon>
        <taxon>Tetrahymena</taxon>
    </lineage>
</organism>
<proteinExistence type="predicted"/>
<evidence type="ECO:0000256" key="1">
    <source>
        <dbReference type="SAM" id="MobiDB-lite"/>
    </source>
</evidence>
<feature type="transmembrane region" description="Helical" evidence="2">
    <location>
        <begin position="77"/>
        <end position="97"/>
    </location>
</feature>
<evidence type="ECO:0000313" key="4">
    <source>
        <dbReference type="Proteomes" id="UP000009168"/>
    </source>
</evidence>
<evidence type="ECO:0000256" key="2">
    <source>
        <dbReference type="SAM" id="Phobius"/>
    </source>
</evidence>
<reference evidence="4" key="1">
    <citation type="journal article" date="2006" name="PLoS Biol.">
        <title>Macronuclear genome sequence of the ciliate Tetrahymena thermophila, a model eukaryote.</title>
        <authorList>
            <person name="Eisen J.A."/>
            <person name="Coyne R.S."/>
            <person name="Wu M."/>
            <person name="Wu D."/>
            <person name="Thiagarajan M."/>
            <person name="Wortman J.R."/>
            <person name="Badger J.H."/>
            <person name="Ren Q."/>
            <person name="Amedeo P."/>
            <person name="Jones K.M."/>
            <person name="Tallon L.J."/>
            <person name="Delcher A.L."/>
            <person name="Salzberg S.L."/>
            <person name="Silva J.C."/>
            <person name="Haas B.J."/>
            <person name="Majoros W.H."/>
            <person name="Farzad M."/>
            <person name="Carlton J.M."/>
            <person name="Smith R.K. Jr."/>
            <person name="Garg J."/>
            <person name="Pearlman R.E."/>
            <person name="Karrer K.M."/>
            <person name="Sun L."/>
            <person name="Manning G."/>
            <person name="Elde N.C."/>
            <person name="Turkewitz A.P."/>
            <person name="Asai D.J."/>
            <person name="Wilkes D.E."/>
            <person name="Wang Y."/>
            <person name="Cai H."/>
            <person name="Collins K."/>
            <person name="Stewart B.A."/>
            <person name="Lee S.R."/>
            <person name="Wilamowska K."/>
            <person name="Weinberg Z."/>
            <person name="Ruzzo W.L."/>
            <person name="Wloga D."/>
            <person name="Gaertig J."/>
            <person name="Frankel J."/>
            <person name="Tsao C.-C."/>
            <person name="Gorovsky M.A."/>
            <person name="Keeling P.J."/>
            <person name="Waller R.F."/>
            <person name="Patron N.J."/>
            <person name="Cherry J.M."/>
            <person name="Stover N.A."/>
            <person name="Krieger C.J."/>
            <person name="del Toro C."/>
            <person name="Ryder H.F."/>
            <person name="Williamson S.C."/>
            <person name="Barbeau R.A."/>
            <person name="Hamilton E.P."/>
            <person name="Orias E."/>
        </authorList>
    </citation>
    <scope>NUCLEOTIDE SEQUENCE [LARGE SCALE GENOMIC DNA]</scope>
    <source>
        <strain evidence="4">SB210</strain>
    </source>
</reference>
<gene>
    <name evidence="3" type="ORF">TTHERM_00383460</name>
</gene>
<accession>Q23F67</accession>
<keyword evidence="2 3" id="KW-0812">Transmembrane</keyword>
<keyword evidence="4" id="KW-1185">Reference proteome</keyword>
<keyword evidence="2" id="KW-1133">Transmembrane helix</keyword>
<dbReference type="RefSeq" id="XP_001015531.1">
    <property type="nucleotide sequence ID" value="XM_001015531.2"/>
</dbReference>
<dbReference type="InParanoid" id="Q23F67"/>
<dbReference type="AlphaFoldDB" id="Q23F67"/>
<keyword evidence="2" id="KW-0472">Membrane</keyword>
<dbReference type="GeneID" id="7838020"/>
<evidence type="ECO:0000313" key="3">
    <source>
        <dbReference type="EMBL" id="EAR95286.1"/>
    </source>
</evidence>
<feature type="region of interest" description="Disordered" evidence="1">
    <location>
        <begin position="36"/>
        <end position="66"/>
    </location>
</feature>
<feature type="compositionally biased region" description="Low complexity" evidence="1">
    <location>
        <begin position="36"/>
        <end position="58"/>
    </location>
</feature>
<dbReference type="KEGG" id="tet:TTHERM_00383460"/>
<dbReference type="EMBL" id="GG662706">
    <property type="protein sequence ID" value="EAR95286.1"/>
    <property type="molecule type" value="Genomic_DNA"/>
</dbReference>